<feature type="region of interest" description="Disordered" evidence="1">
    <location>
        <begin position="52"/>
        <end position="72"/>
    </location>
</feature>
<feature type="compositionally biased region" description="Polar residues" evidence="1">
    <location>
        <begin position="300"/>
        <end position="310"/>
    </location>
</feature>
<dbReference type="Proteomes" id="UP001162164">
    <property type="component" value="Unassembled WGS sequence"/>
</dbReference>
<feature type="compositionally biased region" description="Basic residues" evidence="1">
    <location>
        <begin position="195"/>
        <end position="215"/>
    </location>
</feature>
<proteinExistence type="predicted"/>
<accession>A0ABQ9JWL0</accession>
<feature type="region of interest" description="Disordered" evidence="1">
    <location>
        <begin position="166"/>
        <end position="221"/>
    </location>
</feature>
<gene>
    <name evidence="2" type="ORF">NQ317_014803</name>
</gene>
<evidence type="ECO:0000313" key="3">
    <source>
        <dbReference type="Proteomes" id="UP001162164"/>
    </source>
</evidence>
<dbReference type="EMBL" id="JAPWTJ010000164">
    <property type="protein sequence ID" value="KAJ8981787.1"/>
    <property type="molecule type" value="Genomic_DNA"/>
</dbReference>
<feature type="compositionally biased region" description="Low complexity" evidence="1">
    <location>
        <begin position="126"/>
        <end position="137"/>
    </location>
</feature>
<feature type="region of interest" description="Disordered" evidence="1">
    <location>
        <begin position="236"/>
        <end position="312"/>
    </location>
</feature>
<keyword evidence="3" id="KW-1185">Reference proteome</keyword>
<protein>
    <submittedName>
        <fullName evidence="2">Uncharacterized protein</fullName>
    </submittedName>
</protein>
<evidence type="ECO:0000313" key="2">
    <source>
        <dbReference type="EMBL" id="KAJ8981787.1"/>
    </source>
</evidence>
<reference evidence="2" key="1">
    <citation type="journal article" date="2023" name="Insect Mol. Biol.">
        <title>Genome sequencing provides insights into the evolution of gene families encoding plant cell wall-degrading enzymes in longhorned beetles.</title>
        <authorList>
            <person name="Shin N.R."/>
            <person name="Okamura Y."/>
            <person name="Kirsch R."/>
            <person name="Pauchet Y."/>
        </authorList>
    </citation>
    <scope>NUCLEOTIDE SEQUENCE</scope>
    <source>
        <strain evidence="2">MMC_N1</strain>
    </source>
</reference>
<feature type="region of interest" description="Disordered" evidence="1">
    <location>
        <begin position="89"/>
        <end position="146"/>
    </location>
</feature>
<comment type="caution">
    <text evidence="2">The sequence shown here is derived from an EMBL/GenBank/DDBJ whole genome shotgun (WGS) entry which is preliminary data.</text>
</comment>
<organism evidence="2 3">
    <name type="scientific">Molorchus minor</name>
    <dbReference type="NCBI Taxonomy" id="1323400"/>
    <lineage>
        <taxon>Eukaryota</taxon>
        <taxon>Metazoa</taxon>
        <taxon>Ecdysozoa</taxon>
        <taxon>Arthropoda</taxon>
        <taxon>Hexapoda</taxon>
        <taxon>Insecta</taxon>
        <taxon>Pterygota</taxon>
        <taxon>Neoptera</taxon>
        <taxon>Endopterygota</taxon>
        <taxon>Coleoptera</taxon>
        <taxon>Polyphaga</taxon>
        <taxon>Cucujiformia</taxon>
        <taxon>Chrysomeloidea</taxon>
        <taxon>Cerambycidae</taxon>
        <taxon>Lamiinae</taxon>
        <taxon>Monochamini</taxon>
        <taxon>Molorchus</taxon>
    </lineage>
</organism>
<feature type="compositionally biased region" description="Polar residues" evidence="1">
    <location>
        <begin position="265"/>
        <end position="274"/>
    </location>
</feature>
<evidence type="ECO:0000256" key="1">
    <source>
        <dbReference type="SAM" id="MobiDB-lite"/>
    </source>
</evidence>
<sequence length="400" mass="43690">MELAHEMKVLKEELDELKVLANPKKDLTPTCQMTTEISQPSRHQRHSLIGLFTGEGHHGSKSAPNVDHSHSHLKRRLFKTMQFIDVLESSTSTSHVSTPNQVSNTSTSDAPDTNINGSSTPVNAPDRSSQRSSVSDDPAVPLPKSDSLMFHKAHKLRFVSSVEFRHSSGETSTTPLSPGSPVDDSSGEIYPNKSRLQRVKPQSRKTFRLRRSRKSSRAEASHIKLECEVATASLQHPDIGSPPLTPVITTQPAVDQPAEPAPVSGTPTPTQEQKQLSDSHRLRIATRGKSAEGSWDEDSAISQTSSTSGYRESYPVMHLKESLETSPKAFPPLASPDVHSLPSTSSATTTNNFLHLDNSSPDCSLNENGEKTALLGHAERSSSQHSLLMVFEQQDETTFI</sequence>
<feature type="compositionally biased region" description="Polar residues" evidence="1">
    <location>
        <begin position="89"/>
        <end position="122"/>
    </location>
</feature>
<name>A0ABQ9JWL0_9CUCU</name>